<keyword evidence="2" id="KW-1185">Reference proteome</keyword>
<dbReference type="Proteomes" id="UP001208570">
    <property type="component" value="Unassembled WGS sequence"/>
</dbReference>
<dbReference type="EMBL" id="JAODUP010000091">
    <property type="protein sequence ID" value="KAK2162788.1"/>
    <property type="molecule type" value="Genomic_DNA"/>
</dbReference>
<evidence type="ECO:0000313" key="1">
    <source>
        <dbReference type="EMBL" id="KAK2162788.1"/>
    </source>
</evidence>
<dbReference type="AlphaFoldDB" id="A0AAD9NBS5"/>
<protein>
    <submittedName>
        <fullName evidence="1">Uncharacterized protein</fullName>
    </submittedName>
</protein>
<dbReference type="GO" id="GO:0000900">
    <property type="term" value="F:mRNA regulatory element binding translation repressor activity"/>
    <property type="evidence" value="ECO:0007669"/>
    <property type="project" value="InterPro"/>
</dbReference>
<organism evidence="1 2">
    <name type="scientific">Paralvinella palmiformis</name>
    <dbReference type="NCBI Taxonomy" id="53620"/>
    <lineage>
        <taxon>Eukaryota</taxon>
        <taxon>Metazoa</taxon>
        <taxon>Spiralia</taxon>
        <taxon>Lophotrochozoa</taxon>
        <taxon>Annelida</taxon>
        <taxon>Polychaeta</taxon>
        <taxon>Sedentaria</taxon>
        <taxon>Canalipalpata</taxon>
        <taxon>Terebellida</taxon>
        <taxon>Terebelliformia</taxon>
        <taxon>Alvinellidae</taxon>
        <taxon>Paralvinella</taxon>
    </lineage>
</organism>
<dbReference type="PANTHER" id="PTHR13154">
    <property type="entry name" value="POLYADENYLATE-BINDING PROTEIN-INTERACTING PROTEIN 2"/>
    <property type="match status" value="1"/>
</dbReference>
<accession>A0AAD9NBS5</accession>
<sequence>MKLPAEPPCGKDQHIESTVCSYPLVIGANPVDYSEYMWMGEEMEEFDRKCLEELVEDEFIEYCIEQMLEEEDKVIQQAEGVVSMRSIQKLRNSCPAIPLQSRLTHLMTDRCQRGIRSMLSSYCHKLCYV</sequence>
<dbReference type="PANTHER" id="PTHR13154:SF6">
    <property type="entry name" value="GEO05078P1"/>
    <property type="match status" value="1"/>
</dbReference>
<gene>
    <name evidence="1" type="ORF">LSH36_91g01080</name>
</gene>
<name>A0AAD9NBS5_9ANNE</name>
<comment type="caution">
    <text evidence="1">The sequence shown here is derived from an EMBL/GenBank/DDBJ whole genome shotgun (WGS) entry which is preliminary data.</text>
</comment>
<dbReference type="GO" id="GO:0045947">
    <property type="term" value="P:negative regulation of translational initiation"/>
    <property type="evidence" value="ECO:0007669"/>
    <property type="project" value="InterPro"/>
</dbReference>
<dbReference type="InterPro" id="IPR040396">
    <property type="entry name" value="PAIP2-like"/>
</dbReference>
<evidence type="ECO:0000313" key="2">
    <source>
        <dbReference type="Proteomes" id="UP001208570"/>
    </source>
</evidence>
<dbReference type="GO" id="GO:0005737">
    <property type="term" value="C:cytoplasm"/>
    <property type="evidence" value="ECO:0007669"/>
    <property type="project" value="TreeGrafter"/>
</dbReference>
<reference evidence="1" key="1">
    <citation type="journal article" date="2023" name="Mol. Biol. Evol.">
        <title>Third-Generation Sequencing Reveals the Adaptive Role of the Epigenome in Three Deep-Sea Polychaetes.</title>
        <authorList>
            <person name="Perez M."/>
            <person name="Aroh O."/>
            <person name="Sun Y."/>
            <person name="Lan Y."/>
            <person name="Juniper S.K."/>
            <person name="Young C.R."/>
            <person name="Angers B."/>
            <person name="Qian P.Y."/>
        </authorList>
    </citation>
    <scope>NUCLEOTIDE SEQUENCE</scope>
    <source>
        <strain evidence="1">P08H-3</strain>
    </source>
</reference>
<proteinExistence type="predicted"/>